<dbReference type="AlphaFoldDB" id="A0A317VNS1"/>
<organism evidence="2 3">
    <name type="scientific">Aspergillus sclerotioniger CBS 115572</name>
    <dbReference type="NCBI Taxonomy" id="1450535"/>
    <lineage>
        <taxon>Eukaryota</taxon>
        <taxon>Fungi</taxon>
        <taxon>Dikarya</taxon>
        <taxon>Ascomycota</taxon>
        <taxon>Pezizomycotina</taxon>
        <taxon>Eurotiomycetes</taxon>
        <taxon>Eurotiomycetidae</taxon>
        <taxon>Eurotiales</taxon>
        <taxon>Aspergillaceae</taxon>
        <taxon>Aspergillus</taxon>
        <taxon>Aspergillus subgen. Circumdati</taxon>
    </lineage>
</organism>
<evidence type="ECO:0000313" key="2">
    <source>
        <dbReference type="EMBL" id="PWY74502.1"/>
    </source>
</evidence>
<dbReference type="SUPFAM" id="SSF51735">
    <property type="entry name" value="NAD(P)-binding Rossmann-fold domains"/>
    <property type="match status" value="1"/>
</dbReference>
<dbReference type="Gene3D" id="3.40.50.720">
    <property type="entry name" value="NAD(P)-binding Rossmann-like Domain"/>
    <property type="match status" value="1"/>
</dbReference>
<dbReference type="GO" id="GO:0016491">
    <property type="term" value="F:oxidoreductase activity"/>
    <property type="evidence" value="ECO:0007669"/>
    <property type="project" value="UniProtKB-KW"/>
</dbReference>
<dbReference type="PANTHER" id="PTHR43157:SF35">
    <property type="entry name" value="DEHYDROGENASE_REDUCTASE FAMILY PROTEIN, PUTATIVE-RELATED"/>
    <property type="match status" value="1"/>
</dbReference>
<accession>A0A317VNS1</accession>
<name>A0A317VNS1_9EURO</name>
<dbReference type="Proteomes" id="UP000246702">
    <property type="component" value="Unassembled WGS sequence"/>
</dbReference>
<reference evidence="2 3" key="1">
    <citation type="submission" date="2016-12" db="EMBL/GenBank/DDBJ databases">
        <title>The genomes of Aspergillus section Nigri reveals drivers in fungal speciation.</title>
        <authorList>
            <consortium name="DOE Joint Genome Institute"/>
            <person name="Vesth T.C."/>
            <person name="Nybo J."/>
            <person name="Theobald S."/>
            <person name="Brandl J."/>
            <person name="Frisvad J.C."/>
            <person name="Nielsen K.F."/>
            <person name="Lyhne E.K."/>
            <person name="Kogle M.E."/>
            <person name="Kuo A."/>
            <person name="Riley R."/>
            <person name="Clum A."/>
            <person name="Nolan M."/>
            <person name="Lipzen A."/>
            <person name="Salamov A."/>
            <person name="Henrissat B."/>
            <person name="Wiebenga A."/>
            <person name="De Vries R.P."/>
            <person name="Grigoriev I.V."/>
            <person name="Mortensen U.H."/>
            <person name="Andersen M.R."/>
            <person name="Baker S.E."/>
        </authorList>
    </citation>
    <scope>NUCLEOTIDE SEQUENCE [LARGE SCALE GENOMIC DNA]</scope>
    <source>
        <strain evidence="2 3">CBS 115572</strain>
    </source>
</reference>
<proteinExistence type="predicted"/>
<dbReference type="OrthoDB" id="191139at2759"/>
<gene>
    <name evidence="2" type="ORF">BO94DRAFT_227621</name>
</gene>
<dbReference type="STRING" id="1450535.A0A317VNS1"/>
<keyword evidence="1" id="KW-0560">Oxidoreductase</keyword>
<evidence type="ECO:0008006" key="4">
    <source>
        <dbReference type="Google" id="ProtNLM"/>
    </source>
</evidence>
<dbReference type="GeneID" id="37108420"/>
<evidence type="ECO:0000313" key="3">
    <source>
        <dbReference type="Proteomes" id="UP000246702"/>
    </source>
</evidence>
<comment type="caution">
    <text evidence="2">The sequence shown here is derived from an EMBL/GenBank/DDBJ whole genome shotgun (WGS) entry which is preliminary data.</text>
</comment>
<keyword evidence="3" id="KW-1185">Reference proteome</keyword>
<dbReference type="RefSeq" id="XP_025463695.1">
    <property type="nucleotide sequence ID" value="XM_025606277.1"/>
</dbReference>
<protein>
    <recommendedName>
        <fullName evidence="4">NAD(P)-binding protein</fullName>
    </recommendedName>
</protein>
<dbReference type="InterPro" id="IPR036291">
    <property type="entry name" value="NAD(P)-bd_dom_sf"/>
</dbReference>
<dbReference type="PANTHER" id="PTHR43157">
    <property type="entry name" value="PHOSPHATIDYLINOSITOL-GLYCAN BIOSYNTHESIS CLASS F PROTEIN-RELATED"/>
    <property type="match status" value="1"/>
</dbReference>
<sequence length="148" mass="16607">MTLLLASLMKEKKRQQQPSVLTVVGSDTMYFSKLRLPTTGSLFHLMDRPDTFDRFQQYMNTKLLLMMFVVELAARVNPADVIINVCNPGLTYGTNLGREANRVARVIMRPVVRALGRPLHVGASVYVHALVMEGIASHGGHRKPWKVC</sequence>
<dbReference type="EMBL" id="MSFK01000030">
    <property type="protein sequence ID" value="PWY74502.1"/>
    <property type="molecule type" value="Genomic_DNA"/>
</dbReference>
<evidence type="ECO:0000256" key="1">
    <source>
        <dbReference type="ARBA" id="ARBA00023002"/>
    </source>
</evidence>